<evidence type="ECO:0000256" key="5">
    <source>
        <dbReference type="ARBA" id="ARBA00022737"/>
    </source>
</evidence>
<keyword evidence="3" id="KW-0053">Apoptosis</keyword>
<comment type="subcellular location">
    <subcellularLocation>
        <location evidence="1">Secreted</location>
    </subcellularLocation>
</comment>
<dbReference type="GO" id="GO:0006915">
    <property type="term" value="P:apoptotic process"/>
    <property type="evidence" value="ECO:0007669"/>
    <property type="project" value="UniProtKB-KW"/>
</dbReference>
<dbReference type="Proteomes" id="UP001177744">
    <property type="component" value="Unassembled WGS sequence"/>
</dbReference>
<dbReference type="SUPFAM" id="SSF57586">
    <property type="entry name" value="TNF receptor-like"/>
    <property type="match status" value="2"/>
</dbReference>
<evidence type="ECO:0000259" key="9">
    <source>
        <dbReference type="SMART" id="SM00208"/>
    </source>
</evidence>
<evidence type="ECO:0000256" key="4">
    <source>
        <dbReference type="ARBA" id="ARBA00022729"/>
    </source>
</evidence>
<accession>A0AA40HTJ7</accession>
<evidence type="ECO:0000256" key="3">
    <source>
        <dbReference type="ARBA" id="ARBA00022703"/>
    </source>
</evidence>
<dbReference type="SMART" id="SM00208">
    <property type="entry name" value="TNFR"/>
    <property type="match status" value="2"/>
</dbReference>
<name>A0AA40HTJ7_CNENI</name>
<evidence type="ECO:0000256" key="7">
    <source>
        <dbReference type="ARBA" id="ARBA00023180"/>
    </source>
</evidence>
<keyword evidence="2" id="KW-0964">Secreted</keyword>
<keyword evidence="4" id="KW-0732">Signal</keyword>
<evidence type="ECO:0000256" key="6">
    <source>
        <dbReference type="ARBA" id="ARBA00023157"/>
    </source>
</evidence>
<dbReference type="PANTHER" id="PTHR23097">
    <property type="entry name" value="TUMOR NECROSIS FACTOR RECEPTOR SUPERFAMILY MEMBER"/>
    <property type="match status" value="1"/>
</dbReference>
<evidence type="ECO:0000313" key="11">
    <source>
        <dbReference type="Proteomes" id="UP001177744"/>
    </source>
</evidence>
<dbReference type="Pfam" id="PF00020">
    <property type="entry name" value="TNFR_c6"/>
    <property type="match status" value="1"/>
</dbReference>
<keyword evidence="6" id="KW-1015">Disulfide bond</keyword>
<evidence type="ECO:0000256" key="1">
    <source>
        <dbReference type="ARBA" id="ARBA00004613"/>
    </source>
</evidence>
<dbReference type="EMBL" id="JAULJE010000011">
    <property type="protein sequence ID" value="KAK1337073.1"/>
    <property type="molecule type" value="Genomic_DNA"/>
</dbReference>
<comment type="caution">
    <text evidence="10">The sequence shown here is derived from an EMBL/GenBank/DDBJ whole genome shotgun (WGS) entry which is preliminary data.</text>
</comment>
<keyword evidence="5" id="KW-0677">Repeat</keyword>
<feature type="domain" description="TNFR-Cys" evidence="9">
    <location>
        <begin position="177"/>
        <end position="217"/>
    </location>
</feature>
<feature type="region of interest" description="Disordered" evidence="8">
    <location>
        <begin position="1"/>
        <end position="33"/>
    </location>
</feature>
<dbReference type="InterPro" id="IPR001368">
    <property type="entry name" value="TNFR/NGFR_Cys_rich_reg"/>
</dbReference>
<feature type="domain" description="TNFR-Cys" evidence="9">
    <location>
        <begin position="88"/>
        <end position="127"/>
    </location>
</feature>
<evidence type="ECO:0000313" key="10">
    <source>
        <dbReference type="EMBL" id="KAK1337073.1"/>
    </source>
</evidence>
<evidence type="ECO:0000256" key="8">
    <source>
        <dbReference type="SAM" id="MobiDB-lite"/>
    </source>
</evidence>
<reference evidence="10" key="1">
    <citation type="submission" date="2023-06" db="EMBL/GenBank/DDBJ databases">
        <title>Reference genome for the Northern bat (Eptesicus nilssonii), a most northern bat species.</title>
        <authorList>
            <person name="Laine V.N."/>
            <person name="Pulliainen A.T."/>
            <person name="Lilley T.M."/>
        </authorList>
    </citation>
    <scope>NUCLEOTIDE SEQUENCE</scope>
    <source>
        <strain evidence="10">BLF_Eptnil</strain>
        <tissue evidence="10">Kidney</tissue>
    </source>
</reference>
<keyword evidence="11" id="KW-1185">Reference proteome</keyword>
<proteinExistence type="predicted"/>
<dbReference type="Gene3D" id="2.10.50.10">
    <property type="entry name" value="Tumor Necrosis Factor Receptor, subunit A, domain 2"/>
    <property type="match status" value="2"/>
</dbReference>
<keyword evidence="7" id="KW-0325">Glycoprotein</keyword>
<organism evidence="10 11">
    <name type="scientific">Cnephaeus nilssonii</name>
    <name type="common">Northern bat</name>
    <name type="synonym">Eptesicus nilssonii</name>
    <dbReference type="NCBI Taxonomy" id="3371016"/>
    <lineage>
        <taxon>Eukaryota</taxon>
        <taxon>Metazoa</taxon>
        <taxon>Chordata</taxon>
        <taxon>Craniata</taxon>
        <taxon>Vertebrata</taxon>
        <taxon>Euteleostomi</taxon>
        <taxon>Mammalia</taxon>
        <taxon>Eutheria</taxon>
        <taxon>Laurasiatheria</taxon>
        <taxon>Chiroptera</taxon>
        <taxon>Yangochiroptera</taxon>
        <taxon>Vespertilionidae</taxon>
        <taxon>Cnephaeus</taxon>
    </lineage>
</organism>
<dbReference type="InterPro" id="IPR052459">
    <property type="entry name" value="TNFRSF_decoy_receptor"/>
</dbReference>
<protein>
    <recommendedName>
        <fullName evidence="9">TNFR-Cys domain-containing protein</fullName>
    </recommendedName>
</protein>
<dbReference type="AlphaFoldDB" id="A0AA40HTJ7"/>
<dbReference type="GO" id="GO:0005576">
    <property type="term" value="C:extracellular region"/>
    <property type="evidence" value="ECO:0007669"/>
    <property type="project" value="UniProtKB-SubCell"/>
</dbReference>
<evidence type="ECO:0000256" key="2">
    <source>
        <dbReference type="ARBA" id="ARBA00022525"/>
    </source>
</evidence>
<gene>
    <name evidence="10" type="ORF">QTO34_001695</name>
</gene>
<dbReference type="PANTHER" id="PTHR23097:SF116">
    <property type="entry name" value="TUMOR NECROSIS FACTOR RECEPTOR SUPERFAMILY MEMBER 6B"/>
    <property type="match status" value="1"/>
</dbReference>
<sequence>MWLWRTGVPAESCSREDHESAGQAAPDPAEGATVPIADAGRARGGGRRAHLPVVGRGHAGVADVWPVPPGTFVHRPCSRDHPTTCRPCPPHHYTQFWNYLERCRYCNVVAGSMRRRRGLALSSTTVPAAAAQASSSLRASAWSTRPARLAMEWLPLVGSGHWVAPGTPTQDTQCQPCAPGTFSANSSSSEQCQPHRNCTALGLGLNVPGAPFRDALCTSCTEPPLGTPEPGSAGTEECERALVDFMAFQNVSLRRLLQLQHALSGPGAWTPRRPWKDRLSLQQTLRRQLTKLREARPGALAAGLLQALHTARLRGVERTIRKRFSLAS</sequence>